<accession>B8IVG2</accession>
<dbReference type="KEGG" id="mno:Mnod_6205"/>
<proteinExistence type="predicted"/>
<evidence type="ECO:0000313" key="2">
    <source>
        <dbReference type="Proteomes" id="UP000008207"/>
    </source>
</evidence>
<dbReference type="EMBL" id="CP001349">
    <property type="protein sequence ID" value="ACL61013.1"/>
    <property type="molecule type" value="Genomic_DNA"/>
</dbReference>
<evidence type="ECO:0000313" key="1">
    <source>
        <dbReference type="EMBL" id="ACL61013.1"/>
    </source>
</evidence>
<dbReference type="Proteomes" id="UP000008207">
    <property type="component" value="Chromosome"/>
</dbReference>
<keyword evidence="2" id="KW-1185">Reference proteome</keyword>
<sequence>MACPENVRSLLANNRLVEIVGGIIAATEQLSLLEPVCVLITSWLPAEK</sequence>
<gene>
    <name evidence="1" type="ordered locus">Mnod_6205</name>
</gene>
<dbReference type="HOGENOM" id="CLU_3154755_0_0_5"/>
<name>B8IVG2_METNO</name>
<reference evidence="1 2" key="1">
    <citation type="submission" date="2009-01" db="EMBL/GenBank/DDBJ databases">
        <title>Complete sequence of chromosome of Methylobacterium nodulans ORS 2060.</title>
        <authorList>
            <consortium name="US DOE Joint Genome Institute"/>
            <person name="Lucas S."/>
            <person name="Copeland A."/>
            <person name="Lapidus A."/>
            <person name="Glavina del Rio T."/>
            <person name="Dalin E."/>
            <person name="Tice H."/>
            <person name="Bruce D."/>
            <person name="Goodwin L."/>
            <person name="Pitluck S."/>
            <person name="Sims D."/>
            <person name="Brettin T."/>
            <person name="Detter J.C."/>
            <person name="Han C."/>
            <person name="Larimer F."/>
            <person name="Land M."/>
            <person name="Hauser L."/>
            <person name="Kyrpides N."/>
            <person name="Ivanova N."/>
            <person name="Marx C.J."/>
            <person name="Richardson P."/>
        </authorList>
    </citation>
    <scope>NUCLEOTIDE SEQUENCE [LARGE SCALE GENOMIC DNA]</scope>
    <source>
        <strain evidence="2">LMG 21967 / CNCM I-2342 / ORS 2060</strain>
    </source>
</reference>
<dbReference type="AlphaFoldDB" id="B8IVG2"/>
<organism evidence="1 2">
    <name type="scientific">Methylobacterium nodulans (strain LMG 21967 / CNCM I-2342 / ORS 2060)</name>
    <dbReference type="NCBI Taxonomy" id="460265"/>
    <lineage>
        <taxon>Bacteria</taxon>
        <taxon>Pseudomonadati</taxon>
        <taxon>Pseudomonadota</taxon>
        <taxon>Alphaproteobacteria</taxon>
        <taxon>Hyphomicrobiales</taxon>
        <taxon>Methylobacteriaceae</taxon>
        <taxon>Methylobacterium</taxon>
    </lineage>
</organism>
<protein>
    <submittedName>
        <fullName evidence="1">Uncharacterized protein</fullName>
    </submittedName>
</protein>
<dbReference type="STRING" id="460265.Mnod_6205"/>